<dbReference type="Gramene" id="Pp3c3_17120V3.2">
    <property type="protein sequence ID" value="Pp3c3_17120V3.2"/>
    <property type="gene ID" value="Pp3c3_17120"/>
</dbReference>
<dbReference type="EMBL" id="ABEU02000003">
    <property type="protein sequence ID" value="PNR57556.1"/>
    <property type="molecule type" value="Genomic_DNA"/>
</dbReference>
<dbReference type="AlphaFoldDB" id="A0A2K1KUY8"/>
<dbReference type="OMA" id="ICQHARD"/>
<dbReference type="EnsemblPlants" id="Pp3c3_17120V3.2">
    <property type="protein sequence ID" value="Pp3c3_17120V3.2"/>
    <property type="gene ID" value="Pp3c3_17120"/>
</dbReference>
<evidence type="ECO:0000313" key="3">
    <source>
        <dbReference type="Proteomes" id="UP000006727"/>
    </source>
</evidence>
<dbReference type="PANTHER" id="PTHR35110">
    <property type="entry name" value="EXPRESSED PROTEIN"/>
    <property type="match status" value="1"/>
</dbReference>
<dbReference type="Gramene" id="Pp3c3_17120V3.1">
    <property type="protein sequence ID" value="Pp3c3_17120V3.1"/>
    <property type="gene ID" value="Pp3c3_17120"/>
</dbReference>
<reference evidence="1 3" key="2">
    <citation type="journal article" date="2018" name="Plant J.">
        <title>The Physcomitrella patens chromosome-scale assembly reveals moss genome structure and evolution.</title>
        <authorList>
            <person name="Lang D."/>
            <person name="Ullrich K.K."/>
            <person name="Murat F."/>
            <person name="Fuchs J."/>
            <person name="Jenkins J."/>
            <person name="Haas F.B."/>
            <person name="Piednoel M."/>
            <person name="Gundlach H."/>
            <person name="Van Bel M."/>
            <person name="Meyberg R."/>
            <person name="Vives C."/>
            <person name="Morata J."/>
            <person name="Symeonidi A."/>
            <person name="Hiss M."/>
            <person name="Muchero W."/>
            <person name="Kamisugi Y."/>
            <person name="Saleh O."/>
            <person name="Blanc G."/>
            <person name="Decker E.L."/>
            <person name="van Gessel N."/>
            <person name="Grimwood J."/>
            <person name="Hayes R.D."/>
            <person name="Graham S.W."/>
            <person name="Gunter L.E."/>
            <person name="McDaniel S.F."/>
            <person name="Hoernstein S.N.W."/>
            <person name="Larsson A."/>
            <person name="Li F.W."/>
            <person name="Perroud P.F."/>
            <person name="Phillips J."/>
            <person name="Ranjan P."/>
            <person name="Rokshar D.S."/>
            <person name="Rothfels C.J."/>
            <person name="Schneider L."/>
            <person name="Shu S."/>
            <person name="Stevenson D.W."/>
            <person name="Thummler F."/>
            <person name="Tillich M."/>
            <person name="Villarreal Aguilar J.C."/>
            <person name="Widiez T."/>
            <person name="Wong G.K."/>
            <person name="Wymore A."/>
            <person name="Zhang Y."/>
            <person name="Zimmer A.D."/>
            <person name="Quatrano R.S."/>
            <person name="Mayer K.F.X."/>
            <person name="Goodstein D."/>
            <person name="Casacuberta J.M."/>
            <person name="Vandepoele K."/>
            <person name="Reski R."/>
            <person name="Cuming A.C."/>
            <person name="Tuskan G.A."/>
            <person name="Maumus F."/>
            <person name="Salse J."/>
            <person name="Schmutz J."/>
            <person name="Rensing S.A."/>
        </authorList>
    </citation>
    <scope>NUCLEOTIDE SEQUENCE [LARGE SCALE GENOMIC DNA]</scope>
    <source>
        <strain evidence="2 3">cv. Gransden 2004</strain>
    </source>
</reference>
<name>A0A2K1KUY8_PHYPA</name>
<dbReference type="EnsemblPlants" id="Pp3c3_17120V3.1">
    <property type="protein sequence ID" value="Pp3c3_17120V3.1"/>
    <property type="gene ID" value="Pp3c3_17120"/>
</dbReference>
<dbReference type="Proteomes" id="UP000006727">
    <property type="component" value="Chromosome 3"/>
</dbReference>
<gene>
    <name evidence="2" type="primary">LOC112279666</name>
    <name evidence="1" type="ORF">PHYPA_004550</name>
</gene>
<dbReference type="PANTHER" id="PTHR35110:SF1">
    <property type="entry name" value="EXPRESSED PROTEIN"/>
    <property type="match status" value="1"/>
</dbReference>
<proteinExistence type="predicted"/>
<sequence length="127" mass="14412">MFTTAVLWARRSSGLRPGKLNNLGEHVESASQTLYKILENHGPITVTDCWNHAAQMEGNALKSKQHMKMMLRWMRERKTVQIICQHARDKKKSTPAERKFLFFLTPPKVVDLGQTVSGQHDSTAPLA</sequence>
<reference evidence="1 3" key="1">
    <citation type="journal article" date="2008" name="Science">
        <title>The Physcomitrella genome reveals evolutionary insights into the conquest of land by plants.</title>
        <authorList>
            <person name="Rensing S."/>
            <person name="Lang D."/>
            <person name="Zimmer A."/>
            <person name="Terry A."/>
            <person name="Salamov A."/>
            <person name="Shapiro H."/>
            <person name="Nishiyama T."/>
            <person name="Perroud P.-F."/>
            <person name="Lindquist E."/>
            <person name="Kamisugi Y."/>
            <person name="Tanahashi T."/>
            <person name="Sakakibara K."/>
            <person name="Fujita T."/>
            <person name="Oishi K."/>
            <person name="Shin-I T."/>
            <person name="Kuroki Y."/>
            <person name="Toyoda A."/>
            <person name="Suzuki Y."/>
            <person name="Hashimoto A."/>
            <person name="Yamaguchi K."/>
            <person name="Sugano A."/>
            <person name="Kohara Y."/>
            <person name="Fujiyama A."/>
            <person name="Anterola A."/>
            <person name="Aoki S."/>
            <person name="Ashton N."/>
            <person name="Barbazuk W.B."/>
            <person name="Barker E."/>
            <person name="Bennetzen J."/>
            <person name="Bezanilla M."/>
            <person name="Blankenship R."/>
            <person name="Cho S.H."/>
            <person name="Dutcher S."/>
            <person name="Estelle M."/>
            <person name="Fawcett J.A."/>
            <person name="Gundlach H."/>
            <person name="Hanada K."/>
            <person name="Heyl A."/>
            <person name="Hicks K.A."/>
            <person name="Hugh J."/>
            <person name="Lohr M."/>
            <person name="Mayer K."/>
            <person name="Melkozernov A."/>
            <person name="Murata T."/>
            <person name="Nelson D."/>
            <person name="Pils B."/>
            <person name="Prigge M."/>
            <person name="Reiss B."/>
            <person name="Renner T."/>
            <person name="Rombauts S."/>
            <person name="Rushton P."/>
            <person name="Sanderfoot A."/>
            <person name="Schween G."/>
            <person name="Shiu S.-H."/>
            <person name="Stueber K."/>
            <person name="Theodoulou F.L."/>
            <person name="Tu H."/>
            <person name="Van de Peer Y."/>
            <person name="Verrier P.J."/>
            <person name="Waters E."/>
            <person name="Wood A."/>
            <person name="Yang L."/>
            <person name="Cove D."/>
            <person name="Cuming A."/>
            <person name="Hasebe M."/>
            <person name="Lucas S."/>
            <person name="Mishler D.B."/>
            <person name="Reski R."/>
            <person name="Grigoriev I."/>
            <person name="Quatrano R.S."/>
            <person name="Boore J.L."/>
        </authorList>
    </citation>
    <scope>NUCLEOTIDE SEQUENCE [LARGE SCALE GENOMIC DNA]</scope>
    <source>
        <strain evidence="2 3">cv. Gransden 2004</strain>
    </source>
</reference>
<keyword evidence="3" id="KW-1185">Reference proteome</keyword>
<protein>
    <submittedName>
        <fullName evidence="1 2">Uncharacterized protein</fullName>
    </submittedName>
</protein>
<organism evidence="1">
    <name type="scientific">Physcomitrium patens</name>
    <name type="common">Spreading-leaved earth moss</name>
    <name type="synonym">Physcomitrella patens</name>
    <dbReference type="NCBI Taxonomy" id="3218"/>
    <lineage>
        <taxon>Eukaryota</taxon>
        <taxon>Viridiplantae</taxon>
        <taxon>Streptophyta</taxon>
        <taxon>Embryophyta</taxon>
        <taxon>Bryophyta</taxon>
        <taxon>Bryophytina</taxon>
        <taxon>Bryopsida</taxon>
        <taxon>Funariidae</taxon>
        <taxon>Funariales</taxon>
        <taxon>Funariaceae</taxon>
        <taxon>Physcomitrium</taxon>
    </lineage>
</organism>
<dbReference type="PaxDb" id="3218-PP1S25_373V6.1"/>
<evidence type="ECO:0000313" key="2">
    <source>
        <dbReference type="EnsemblPlants" id="Pp3c3_17120V3.1"/>
    </source>
</evidence>
<evidence type="ECO:0000313" key="1">
    <source>
        <dbReference type="EMBL" id="PNR57556.1"/>
    </source>
</evidence>
<accession>A0A2K1KUY8</accession>
<reference evidence="2" key="3">
    <citation type="submission" date="2020-12" db="UniProtKB">
        <authorList>
            <consortium name="EnsemblPlants"/>
        </authorList>
    </citation>
    <scope>IDENTIFICATION</scope>
</reference>
<dbReference type="FunCoup" id="A0A2K1KUY8">
    <property type="interactions" value="1218"/>
</dbReference>